<dbReference type="InterPro" id="IPR008480">
    <property type="entry name" value="DUF761_pln"/>
</dbReference>
<feature type="region of interest" description="Disordered" evidence="1">
    <location>
        <begin position="21"/>
        <end position="43"/>
    </location>
</feature>
<dbReference type="PANTHER" id="PTHR36030">
    <property type="entry name" value="CALMODULIN-BINDING DOMAIN-CONTAINING PROTEIN"/>
    <property type="match status" value="1"/>
</dbReference>
<organism evidence="2 3">
    <name type="scientific">Amborella trichopoda</name>
    <dbReference type="NCBI Taxonomy" id="13333"/>
    <lineage>
        <taxon>Eukaryota</taxon>
        <taxon>Viridiplantae</taxon>
        <taxon>Streptophyta</taxon>
        <taxon>Embryophyta</taxon>
        <taxon>Tracheophyta</taxon>
        <taxon>Spermatophyta</taxon>
        <taxon>Magnoliopsida</taxon>
        <taxon>Amborellales</taxon>
        <taxon>Amborellaceae</taxon>
        <taxon>Amborella</taxon>
    </lineage>
</organism>
<dbReference type="OMA" id="SERKAQC"/>
<dbReference type="eggNOG" id="ENOG502S4KG">
    <property type="taxonomic scope" value="Eukaryota"/>
</dbReference>
<gene>
    <name evidence="2" type="ORF">AMTR_s00013p00113160</name>
</gene>
<sequence>MELNRKPRGFIKGKLVMSLHRASKPTSPVQNSNKVNPSPPTTSVQFVIDKKSTIPQIAQKKTIDAKANEVGRFNSFESNTIVSGGGNGEESVDKRAEVYISYVQERFRLERVESDRRKFQDMHARNLF</sequence>
<dbReference type="OrthoDB" id="911847at2759"/>
<dbReference type="EMBL" id="KI392979">
    <property type="protein sequence ID" value="ERN09877.1"/>
    <property type="molecule type" value="Genomic_DNA"/>
</dbReference>
<accession>W1PIS3</accession>
<dbReference type="AlphaFoldDB" id="W1PIS3"/>
<dbReference type="HOGENOM" id="CLU_2077162_0_0_1"/>
<keyword evidence="3" id="KW-1185">Reference proteome</keyword>
<proteinExistence type="predicted"/>
<evidence type="ECO:0000313" key="2">
    <source>
        <dbReference type="EMBL" id="ERN09877.1"/>
    </source>
</evidence>
<dbReference type="Gramene" id="ERN09877">
    <property type="protein sequence ID" value="ERN09877"/>
    <property type="gene ID" value="AMTR_s00013p00113160"/>
</dbReference>
<reference evidence="3" key="1">
    <citation type="journal article" date="2013" name="Science">
        <title>The Amborella genome and the evolution of flowering plants.</title>
        <authorList>
            <consortium name="Amborella Genome Project"/>
        </authorList>
    </citation>
    <scope>NUCLEOTIDE SEQUENCE [LARGE SCALE GENOMIC DNA]</scope>
</reference>
<name>W1PIS3_AMBTC</name>
<feature type="compositionally biased region" description="Polar residues" evidence="1">
    <location>
        <begin position="24"/>
        <end position="43"/>
    </location>
</feature>
<protein>
    <submittedName>
        <fullName evidence="2">Uncharacterized protein</fullName>
    </submittedName>
</protein>
<dbReference type="PANTHER" id="PTHR36030:SF1">
    <property type="entry name" value="CALMODULIN-BINDING DOMAIN-CONTAINING PROTEIN"/>
    <property type="match status" value="1"/>
</dbReference>
<dbReference type="KEGG" id="atr:18438041"/>
<evidence type="ECO:0000313" key="3">
    <source>
        <dbReference type="Proteomes" id="UP000017836"/>
    </source>
</evidence>
<evidence type="ECO:0000256" key="1">
    <source>
        <dbReference type="SAM" id="MobiDB-lite"/>
    </source>
</evidence>
<dbReference type="Proteomes" id="UP000017836">
    <property type="component" value="Unassembled WGS sequence"/>
</dbReference>
<dbReference type="Pfam" id="PF05553">
    <property type="entry name" value="DUF761"/>
    <property type="match status" value="1"/>
</dbReference>